<proteinExistence type="predicted"/>
<evidence type="ECO:0000313" key="2">
    <source>
        <dbReference type="EMBL" id="CUI14936.1"/>
    </source>
</evidence>
<evidence type="ECO:0000256" key="1">
    <source>
        <dbReference type="SAM" id="MobiDB-lite"/>
    </source>
</evidence>
<feature type="compositionally biased region" description="Low complexity" evidence="1">
    <location>
        <begin position="34"/>
        <end position="45"/>
    </location>
</feature>
<dbReference type="VEuPathDB" id="TriTrypDB:BSAL_21265"/>
<evidence type="ECO:0000313" key="3">
    <source>
        <dbReference type="Proteomes" id="UP000051952"/>
    </source>
</evidence>
<sequence length="45" mass="4915">MLQVFQTVTLHTLAEATGRVPFSAAPPGLSAPHLTQLQLTTRRRT</sequence>
<reference evidence="3" key="1">
    <citation type="submission" date="2015-09" db="EMBL/GenBank/DDBJ databases">
        <authorList>
            <consortium name="Pathogen Informatics"/>
        </authorList>
    </citation>
    <scope>NUCLEOTIDE SEQUENCE [LARGE SCALE GENOMIC DNA]</scope>
    <source>
        <strain evidence="3">Lake Konstanz</strain>
    </source>
</reference>
<feature type="region of interest" description="Disordered" evidence="1">
    <location>
        <begin position="24"/>
        <end position="45"/>
    </location>
</feature>
<gene>
    <name evidence="2" type="ORF">BSAL_21265</name>
</gene>
<dbReference type="AlphaFoldDB" id="A0A0S4KPT9"/>
<dbReference type="EMBL" id="CYKH01001741">
    <property type="protein sequence ID" value="CUI14936.1"/>
    <property type="molecule type" value="Genomic_DNA"/>
</dbReference>
<accession>A0A0S4KPT9</accession>
<name>A0A0S4KPT9_BODSA</name>
<protein>
    <submittedName>
        <fullName evidence="2">Uncharacterized protein</fullName>
    </submittedName>
</protein>
<organism evidence="2 3">
    <name type="scientific">Bodo saltans</name>
    <name type="common">Flagellated protozoan</name>
    <dbReference type="NCBI Taxonomy" id="75058"/>
    <lineage>
        <taxon>Eukaryota</taxon>
        <taxon>Discoba</taxon>
        <taxon>Euglenozoa</taxon>
        <taxon>Kinetoplastea</taxon>
        <taxon>Metakinetoplastina</taxon>
        <taxon>Eubodonida</taxon>
        <taxon>Bodonidae</taxon>
        <taxon>Bodo</taxon>
    </lineage>
</organism>
<dbReference type="Proteomes" id="UP000051952">
    <property type="component" value="Unassembled WGS sequence"/>
</dbReference>
<keyword evidence="3" id="KW-1185">Reference proteome</keyword>